<evidence type="ECO:0000313" key="1">
    <source>
        <dbReference type="EMBL" id="MDS0293147.1"/>
    </source>
</evidence>
<protein>
    <submittedName>
        <fullName evidence="1">Uncharacterized protein</fullName>
    </submittedName>
</protein>
<dbReference type="InterPro" id="IPR055690">
    <property type="entry name" value="DUF7266"/>
</dbReference>
<name>A0ABU2FX97_9EURY</name>
<sequence>MDDRALSSPMTHVLTIAIVTVLVSGLLVAAGSTLADQREHAAEEQLETIGHRLSLELATAERLAARGTGGTATLRADHVDRVTGRFYTVRLTDDPDACGGVEPCLVLQSSDPDARVAVPVRVDAAVTESTVPGGRVVVVHDGGAVRLEASA</sequence>
<accession>A0ABU2FX97</accession>
<dbReference type="EMBL" id="JAMQOQ010000001">
    <property type="protein sequence ID" value="MDS0293147.1"/>
    <property type="molecule type" value="Genomic_DNA"/>
</dbReference>
<comment type="caution">
    <text evidence="1">The sequence shown here is derived from an EMBL/GenBank/DDBJ whole genome shotgun (WGS) entry which is preliminary data.</text>
</comment>
<gene>
    <name evidence="1" type="ORF">NDI79_03045</name>
</gene>
<evidence type="ECO:0000313" key="2">
    <source>
        <dbReference type="Proteomes" id="UP001254813"/>
    </source>
</evidence>
<dbReference type="RefSeq" id="WP_310926972.1">
    <property type="nucleotide sequence ID" value="NZ_JAMQOQ010000001.1"/>
</dbReference>
<organism evidence="1 2">
    <name type="scientific">Halogeometricum luteum</name>
    <dbReference type="NCBI Taxonomy" id="2950537"/>
    <lineage>
        <taxon>Archaea</taxon>
        <taxon>Methanobacteriati</taxon>
        <taxon>Methanobacteriota</taxon>
        <taxon>Stenosarchaea group</taxon>
        <taxon>Halobacteria</taxon>
        <taxon>Halobacteriales</taxon>
        <taxon>Haloferacaceae</taxon>
        <taxon>Halogeometricum</taxon>
    </lineage>
</organism>
<proteinExistence type="predicted"/>
<reference evidence="1 2" key="1">
    <citation type="submission" date="2022-06" db="EMBL/GenBank/DDBJ databases">
        <title>Halogeometricum sp. a new haloarchaeum isolate from saline soil.</title>
        <authorList>
            <person name="Strakova D."/>
            <person name="Galisteo C."/>
            <person name="Sanchez-Porro C."/>
            <person name="Ventosa A."/>
        </authorList>
    </citation>
    <scope>NUCLEOTIDE SEQUENCE [LARGE SCALE GENOMIC DNA]</scope>
    <source>
        <strain evidence="2">S3BR25-2</strain>
    </source>
</reference>
<keyword evidence="2" id="KW-1185">Reference proteome</keyword>
<dbReference type="Pfam" id="PF23928">
    <property type="entry name" value="DUF7266"/>
    <property type="match status" value="1"/>
</dbReference>
<dbReference type="Proteomes" id="UP001254813">
    <property type="component" value="Unassembled WGS sequence"/>
</dbReference>